<evidence type="ECO:0000256" key="2">
    <source>
        <dbReference type="ARBA" id="ARBA00022670"/>
    </source>
</evidence>
<accession>A0ABT1VW07</accession>
<evidence type="ECO:0000256" key="1">
    <source>
        <dbReference type="ARBA" id="ARBA00008683"/>
    </source>
</evidence>
<keyword evidence="2" id="KW-0645">Protease</keyword>
<proteinExistence type="inferred from homology"/>
<dbReference type="RefSeq" id="WP_422919277.1">
    <property type="nucleotide sequence ID" value="NZ_JAMZEJ010000004.1"/>
</dbReference>
<dbReference type="PANTHER" id="PTHR33209:SF1">
    <property type="entry name" value="PEPTIDASE S49 DOMAIN-CONTAINING PROTEIN"/>
    <property type="match status" value="1"/>
</dbReference>
<dbReference type="Pfam" id="PF01343">
    <property type="entry name" value="Peptidase_S49"/>
    <property type="match status" value="1"/>
</dbReference>
<dbReference type="InterPro" id="IPR033855">
    <property type="entry name" value="Protein_C"/>
</dbReference>
<gene>
    <name evidence="6" type="ORF">NFI88_06675</name>
</gene>
<name>A0ABT1VW07_9PROT</name>
<keyword evidence="7" id="KW-1185">Reference proteome</keyword>
<comment type="similarity">
    <text evidence="1">Belongs to the peptidase S49 family.</text>
</comment>
<dbReference type="InterPro" id="IPR029045">
    <property type="entry name" value="ClpP/crotonase-like_dom_sf"/>
</dbReference>
<dbReference type="PANTHER" id="PTHR33209">
    <property type="entry name" value="PROTEASE 4"/>
    <property type="match status" value="1"/>
</dbReference>
<dbReference type="EMBL" id="JAMZEJ010000004">
    <property type="protein sequence ID" value="MCQ8240528.1"/>
    <property type="molecule type" value="Genomic_DNA"/>
</dbReference>
<feature type="domain" description="Peptidase S49" evidence="5">
    <location>
        <begin position="129"/>
        <end position="272"/>
    </location>
</feature>
<evidence type="ECO:0000256" key="3">
    <source>
        <dbReference type="ARBA" id="ARBA00022801"/>
    </source>
</evidence>
<dbReference type="InterPro" id="IPR002142">
    <property type="entry name" value="Peptidase_S49"/>
</dbReference>
<sequence length="275" mass="29163">MIRNALLASRFLNRPLALMESQAATIFDMIVSGTAPAQALVLDNAPDRDRLRGYTVVNGVAVISISGCLVHGDDWFWWGYSTSYDQLRRALAEALADPEVRAIALLADSPGGEVSGCFDLVDAIFAMRGEKPIWAIVDESAYSACYALISAADRIIVPRTAGTGSIGVIYQHVSVVGMLEKAGIEVTTFKFGAFKDDGYPTTKVSDAIRDRVQGEIDVLGQLFVDTVARNRGLAASKVRAMQAGTFLGGAGVAAGLADEVMAADTAMLALIQQVA</sequence>
<evidence type="ECO:0000313" key="7">
    <source>
        <dbReference type="Proteomes" id="UP001524547"/>
    </source>
</evidence>
<dbReference type="SUPFAM" id="SSF52096">
    <property type="entry name" value="ClpP/crotonase"/>
    <property type="match status" value="1"/>
</dbReference>
<dbReference type="Gene3D" id="3.90.226.10">
    <property type="entry name" value="2-enoyl-CoA Hydratase, Chain A, domain 1"/>
    <property type="match status" value="1"/>
</dbReference>
<reference evidence="6 7" key="1">
    <citation type="submission" date="2022-06" db="EMBL/GenBank/DDBJ databases">
        <title>Rhizosaccharibacter gen. nov. sp. nov. KSS12, endophytic bacteria isolated from sugarcane.</title>
        <authorList>
            <person name="Pitiwittayakul N."/>
        </authorList>
    </citation>
    <scope>NUCLEOTIDE SEQUENCE [LARGE SCALE GENOMIC DNA]</scope>
    <source>
        <strain evidence="6 7">KSS12</strain>
    </source>
</reference>
<dbReference type="CDD" id="cd07022">
    <property type="entry name" value="S49_Sppa_36K_type"/>
    <property type="match status" value="1"/>
</dbReference>
<keyword evidence="4" id="KW-0720">Serine protease</keyword>
<evidence type="ECO:0000313" key="6">
    <source>
        <dbReference type="EMBL" id="MCQ8240528.1"/>
    </source>
</evidence>
<protein>
    <submittedName>
        <fullName evidence="6">S49 family peptidase</fullName>
    </submittedName>
</protein>
<dbReference type="Proteomes" id="UP001524547">
    <property type="component" value="Unassembled WGS sequence"/>
</dbReference>
<evidence type="ECO:0000256" key="4">
    <source>
        <dbReference type="ARBA" id="ARBA00022825"/>
    </source>
</evidence>
<comment type="caution">
    <text evidence="6">The sequence shown here is derived from an EMBL/GenBank/DDBJ whole genome shotgun (WGS) entry which is preliminary data.</text>
</comment>
<organism evidence="6 7">
    <name type="scientific">Rhizosaccharibacter radicis</name>
    <dbReference type="NCBI Taxonomy" id="2782605"/>
    <lineage>
        <taxon>Bacteria</taxon>
        <taxon>Pseudomonadati</taxon>
        <taxon>Pseudomonadota</taxon>
        <taxon>Alphaproteobacteria</taxon>
        <taxon>Acetobacterales</taxon>
        <taxon>Acetobacteraceae</taxon>
        <taxon>Rhizosaccharibacter</taxon>
    </lineage>
</organism>
<evidence type="ECO:0000259" key="5">
    <source>
        <dbReference type="Pfam" id="PF01343"/>
    </source>
</evidence>
<keyword evidence="3" id="KW-0378">Hydrolase</keyword>